<evidence type="ECO:0000259" key="15">
    <source>
        <dbReference type="PROSITE" id="PS50268"/>
    </source>
</evidence>
<evidence type="ECO:0000313" key="16">
    <source>
        <dbReference type="EMBL" id="PIK37073.1"/>
    </source>
</evidence>
<dbReference type="Gene3D" id="2.60.40.60">
    <property type="entry name" value="Cadherins"/>
    <property type="match status" value="5"/>
</dbReference>
<dbReference type="GO" id="GO:0005886">
    <property type="term" value="C:plasma membrane"/>
    <property type="evidence" value="ECO:0007669"/>
    <property type="project" value="UniProtKB-SubCell"/>
</dbReference>
<dbReference type="InterPro" id="IPR000742">
    <property type="entry name" value="EGF"/>
</dbReference>
<keyword evidence="9" id="KW-1015">Disulfide bond</keyword>
<dbReference type="PANTHER" id="PTHR24026:SF126">
    <property type="entry name" value="PROTOCADHERIN FAT 4"/>
    <property type="match status" value="1"/>
</dbReference>
<feature type="domain" description="Cadherin" evidence="15">
    <location>
        <begin position="352"/>
        <end position="451"/>
    </location>
</feature>
<dbReference type="SMART" id="SM00112">
    <property type="entry name" value="CA"/>
    <property type="match status" value="4"/>
</dbReference>
<evidence type="ECO:0000256" key="7">
    <source>
        <dbReference type="ARBA" id="ARBA00022989"/>
    </source>
</evidence>
<evidence type="ECO:0000256" key="8">
    <source>
        <dbReference type="ARBA" id="ARBA00023136"/>
    </source>
</evidence>
<dbReference type="CDD" id="cd00110">
    <property type="entry name" value="LamG"/>
    <property type="match status" value="1"/>
</dbReference>
<dbReference type="FunFam" id="2.60.40.60:FF:000013">
    <property type="entry name" value="Cadherin EGF LAG seven-pass G-type receptor"/>
    <property type="match status" value="1"/>
</dbReference>
<dbReference type="GO" id="GO:0005509">
    <property type="term" value="F:calcium ion binding"/>
    <property type="evidence" value="ECO:0007669"/>
    <property type="project" value="UniProtKB-UniRule"/>
</dbReference>
<evidence type="ECO:0000256" key="5">
    <source>
        <dbReference type="ARBA" id="ARBA00022737"/>
    </source>
</evidence>
<accession>A0A2G8JMW9</accession>
<dbReference type="Gene3D" id="2.10.25.10">
    <property type="entry name" value="Laminin"/>
    <property type="match status" value="1"/>
</dbReference>
<sequence length="787" mass="86121">MLTCLQSNILFEGSEDHLCNERLQTVHVLFVDTEEDSFLIDRQSGIVTLNGVLDREIRSEYNLTVKVSDVSQTGGHFTLGNLIIDVLDENDNEPMFEHDLYNATIAENVEVGTVILTVRALSADEGLNALVTYAIDSGNEHGKFEIDGTTGGIRVRDALDFEKEHAYYLTVKASDAGVRPLSDTTMVKPTWLLSLTENRVPRTPWWSRASDSGEVARSQEVTVKISVVDINDNAPRFSSHNYTIIRKEDTPLHTLLIQFNVTDADSPGNGPPFTFSMVSGDRSGFHITYDGALTNTIAFNRKVKETYSLTVMATDSGKPALSSEVSVTIIVVETKNAPVVSSPLVVNIISYQNAFPGGFIARVTASDSDPYDVLEYSVAMDTSQAFQIERESGKIIADPDLDVGSYPLNVSVSDGEFTSYARVDVEVQEVTLDMLENSAVIRFTELASERFITFAEIFKHTVANIIQDSESENIHIISIQRSEVNPADTDVLFAVQSDHNHSYLKSKTIVELINGSTSNLEERMLVAVKSVFGEPCLTDACQAGFRCEGSFVLDYSEVVTIATEAVSFVSARHRGQHECICSDDATCGIIHTTTSATPLNPCDSSPCKNNELCVPTAKGGYTCTCLEENDPLCEGASYTPLFFTGDSYVAIKDPVLSTTSTQLSVAIHTTASNGVIMYGDGEFDFSILEIEEGYVYFHFECGSGEAHIRLTQQKVDDGDWHQVAIKRHGNSATITLDGQYSSSGTAPGFNRELNLNTLVFGGNVPAGDKENAERPRSWMASVDAWET</sequence>
<dbReference type="InterPro" id="IPR013320">
    <property type="entry name" value="ConA-like_dom_sf"/>
</dbReference>
<feature type="domain" description="Cadherin" evidence="15">
    <location>
        <begin position="38"/>
        <end position="96"/>
    </location>
</feature>
<dbReference type="Gene3D" id="2.60.120.200">
    <property type="match status" value="1"/>
</dbReference>
<evidence type="ECO:0000259" key="13">
    <source>
        <dbReference type="PROSITE" id="PS50025"/>
    </source>
</evidence>
<evidence type="ECO:0000256" key="10">
    <source>
        <dbReference type="PROSITE-ProRule" id="PRU00043"/>
    </source>
</evidence>
<dbReference type="GO" id="GO:0007156">
    <property type="term" value="P:homophilic cell adhesion via plasma membrane adhesion molecules"/>
    <property type="evidence" value="ECO:0007669"/>
    <property type="project" value="InterPro"/>
</dbReference>
<dbReference type="PROSITE" id="PS50268">
    <property type="entry name" value="CADHERIN_2"/>
    <property type="match status" value="4"/>
</dbReference>
<dbReference type="CDD" id="cd00054">
    <property type="entry name" value="EGF_CA"/>
    <property type="match status" value="1"/>
</dbReference>
<keyword evidence="4" id="KW-0732">Signal</keyword>
<evidence type="ECO:0000256" key="11">
    <source>
        <dbReference type="PROSITE-ProRule" id="PRU00076"/>
    </source>
</evidence>
<feature type="domain" description="EGF-like" evidence="14">
    <location>
        <begin position="598"/>
        <end position="634"/>
    </location>
</feature>
<dbReference type="PROSITE" id="PS50026">
    <property type="entry name" value="EGF_3"/>
    <property type="match status" value="1"/>
</dbReference>
<dbReference type="CDD" id="cd11304">
    <property type="entry name" value="Cadherin_repeat"/>
    <property type="match status" value="4"/>
</dbReference>
<evidence type="ECO:0000259" key="14">
    <source>
        <dbReference type="PROSITE" id="PS50026"/>
    </source>
</evidence>
<evidence type="ECO:0000256" key="4">
    <source>
        <dbReference type="ARBA" id="ARBA00022729"/>
    </source>
</evidence>
<dbReference type="PROSITE" id="PS50025">
    <property type="entry name" value="LAM_G_DOMAIN"/>
    <property type="match status" value="1"/>
</dbReference>
<feature type="domain" description="Cadherin" evidence="15">
    <location>
        <begin position="97"/>
        <end position="237"/>
    </location>
</feature>
<evidence type="ECO:0000256" key="9">
    <source>
        <dbReference type="ARBA" id="ARBA00023157"/>
    </source>
</evidence>
<dbReference type="STRING" id="307972.A0A2G8JMW9"/>
<feature type="domain" description="Laminin G" evidence="13">
    <location>
        <begin position="638"/>
        <end position="787"/>
    </location>
</feature>
<protein>
    <submittedName>
        <fullName evidence="16">FAT tumor suppressor-like protein</fullName>
    </submittedName>
</protein>
<keyword evidence="17" id="KW-1185">Reference proteome</keyword>
<comment type="caution">
    <text evidence="16">The sequence shown here is derived from an EMBL/GenBank/DDBJ whole genome shotgun (WGS) entry which is preliminary data.</text>
</comment>
<dbReference type="AlphaFoldDB" id="A0A2G8JMW9"/>
<evidence type="ECO:0000256" key="2">
    <source>
        <dbReference type="ARBA" id="ARBA00022536"/>
    </source>
</evidence>
<dbReference type="Proteomes" id="UP000230750">
    <property type="component" value="Unassembled WGS sequence"/>
</dbReference>
<dbReference type="Pfam" id="PF02210">
    <property type="entry name" value="Laminin_G_2"/>
    <property type="match status" value="1"/>
</dbReference>
<dbReference type="PRINTS" id="PR00205">
    <property type="entry name" value="CADHERIN"/>
</dbReference>
<dbReference type="Pfam" id="PF00028">
    <property type="entry name" value="Cadherin"/>
    <property type="match status" value="3"/>
</dbReference>
<dbReference type="SMART" id="SM00282">
    <property type="entry name" value="LamG"/>
    <property type="match status" value="1"/>
</dbReference>
<dbReference type="PANTHER" id="PTHR24026">
    <property type="entry name" value="FAT ATYPICAL CADHERIN-RELATED"/>
    <property type="match status" value="1"/>
</dbReference>
<keyword evidence="5" id="KW-0677">Repeat</keyword>
<keyword evidence="2 11" id="KW-0245">EGF-like domain</keyword>
<comment type="subcellular location">
    <subcellularLocation>
        <location evidence="1">Membrane</location>
    </subcellularLocation>
</comment>
<reference evidence="16 17" key="1">
    <citation type="journal article" date="2017" name="PLoS Biol.">
        <title>The sea cucumber genome provides insights into morphological evolution and visceral regeneration.</title>
        <authorList>
            <person name="Zhang X."/>
            <person name="Sun L."/>
            <person name="Yuan J."/>
            <person name="Sun Y."/>
            <person name="Gao Y."/>
            <person name="Zhang L."/>
            <person name="Li S."/>
            <person name="Dai H."/>
            <person name="Hamel J.F."/>
            <person name="Liu C."/>
            <person name="Yu Y."/>
            <person name="Liu S."/>
            <person name="Lin W."/>
            <person name="Guo K."/>
            <person name="Jin S."/>
            <person name="Xu P."/>
            <person name="Storey K.B."/>
            <person name="Huan P."/>
            <person name="Zhang T."/>
            <person name="Zhou Y."/>
            <person name="Zhang J."/>
            <person name="Lin C."/>
            <person name="Li X."/>
            <person name="Xing L."/>
            <person name="Huo D."/>
            <person name="Sun M."/>
            <person name="Wang L."/>
            <person name="Mercier A."/>
            <person name="Li F."/>
            <person name="Yang H."/>
            <person name="Xiang J."/>
        </authorList>
    </citation>
    <scope>NUCLEOTIDE SEQUENCE [LARGE SCALE GENOMIC DNA]</scope>
    <source>
        <strain evidence="16">Shaxun</strain>
        <tissue evidence="16">Muscle</tissue>
    </source>
</reference>
<feature type="compositionally biased region" description="Basic and acidic residues" evidence="12">
    <location>
        <begin position="767"/>
        <end position="776"/>
    </location>
</feature>
<feature type="region of interest" description="Disordered" evidence="12">
    <location>
        <begin position="766"/>
        <end position="787"/>
    </location>
</feature>
<gene>
    <name evidence="16" type="ORF">BSL78_26090</name>
</gene>
<dbReference type="SUPFAM" id="SSF57196">
    <property type="entry name" value="EGF/Laminin"/>
    <property type="match status" value="1"/>
</dbReference>
<dbReference type="SUPFAM" id="SSF49313">
    <property type="entry name" value="Cadherin-like"/>
    <property type="match status" value="4"/>
</dbReference>
<keyword evidence="7" id="KW-1133">Transmembrane helix</keyword>
<keyword evidence="8" id="KW-0472">Membrane</keyword>
<evidence type="ECO:0000313" key="17">
    <source>
        <dbReference type="Proteomes" id="UP000230750"/>
    </source>
</evidence>
<dbReference type="InterPro" id="IPR015919">
    <property type="entry name" value="Cadherin-like_sf"/>
</dbReference>
<feature type="domain" description="Cadherin" evidence="15">
    <location>
        <begin position="238"/>
        <end position="345"/>
    </location>
</feature>
<evidence type="ECO:0000256" key="6">
    <source>
        <dbReference type="ARBA" id="ARBA00022837"/>
    </source>
</evidence>
<dbReference type="FunFam" id="2.60.40.60:FF:000084">
    <property type="entry name" value="FAT atypical cadherin 3"/>
    <property type="match status" value="1"/>
</dbReference>
<dbReference type="InterPro" id="IPR001791">
    <property type="entry name" value="Laminin_G"/>
</dbReference>
<evidence type="ECO:0000256" key="3">
    <source>
        <dbReference type="ARBA" id="ARBA00022692"/>
    </source>
</evidence>
<dbReference type="PROSITE" id="PS00232">
    <property type="entry name" value="CADHERIN_1"/>
    <property type="match status" value="2"/>
</dbReference>
<dbReference type="EMBL" id="MRZV01001564">
    <property type="protein sequence ID" value="PIK37073.1"/>
    <property type="molecule type" value="Genomic_DNA"/>
</dbReference>
<dbReference type="InterPro" id="IPR002126">
    <property type="entry name" value="Cadherin-like_dom"/>
</dbReference>
<keyword evidence="3" id="KW-0812">Transmembrane</keyword>
<dbReference type="InterPro" id="IPR020894">
    <property type="entry name" value="Cadherin_CS"/>
</dbReference>
<evidence type="ECO:0000256" key="1">
    <source>
        <dbReference type="ARBA" id="ARBA00004370"/>
    </source>
</evidence>
<evidence type="ECO:0000256" key="12">
    <source>
        <dbReference type="SAM" id="MobiDB-lite"/>
    </source>
</evidence>
<dbReference type="SUPFAM" id="SSF49899">
    <property type="entry name" value="Concanavalin A-like lectins/glucanases"/>
    <property type="match status" value="1"/>
</dbReference>
<keyword evidence="6 10" id="KW-0106">Calcium</keyword>
<organism evidence="16 17">
    <name type="scientific">Stichopus japonicus</name>
    <name type="common">Sea cucumber</name>
    <dbReference type="NCBI Taxonomy" id="307972"/>
    <lineage>
        <taxon>Eukaryota</taxon>
        <taxon>Metazoa</taxon>
        <taxon>Echinodermata</taxon>
        <taxon>Eleutherozoa</taxon>
        <taxon>Echinozoa</taxon>
        <taxon>Holothuroidea</taxon>
        <taxon>Aspidochirotacea</taxon>
        <taxon>Aspidochirotida</taxon>
        <taxon>Stichopodidae</taxon>
        <taxon>Apostichopus</taxon>
    </lineage>
</organism>
<proteinExistence type="predicted"/>
<dbReference type="OrthoDB" id="6252479at2759"/>
<name>A0A2G8JMW9_STIJA</name>
<comment type="caution">
    <text evidence="11">Lacks conserved residue(s) required for the propagation of feature annotation.</text>
</comment>